<dbReference type="OrthoDB" id="3358048at2759"/>
<keyword evidence="1" id="KW-1133">Transmembrane helix</keyword>
<organism evidence="2 3">
    <name type="scientific">Talaromyces marneffei (strain ATCC 18224 / CBS 334.59 / QM 7333)</name>
    <name type="common">Penicillium marneffei</name>
    <dbReference type="NCBI Taxonomy" id="441960"/>
    <lineage>
        <taxon>Eukaryota</taxon>
        <taxon>Fungi</taxon>
        <taxon>Dikarya</taxon>
        <taxon>Ascomycota</taxon>
        <taxon>Pezizomycotina</taxon>
        <taxon>Eurotiomycetes</taxon>
        <taxon>Eurotiomycetidae</taxon>
        <taxon>Eurotiales</taxon>
        <taxon>Trichocomaceae</taxon>
        <taxon>Talaromyces</taxon>
        <taxon>Talaromyces sect. Talaromyces</taxon>
    </lineage>
</organism>
<keyword evidence="1" id="KW-0472">Membrane</keyword>
<proteinExistence type="predicted"/>
<protein>
    <submittedName>
        <fullName evidence="2">Uncharacterized protein</fullName>
    </submittedName>
</protein>
<dbReference type="VEuPathDB" id="FungiDB:PMAA_028200"/>
<keyword evidence="1" id="KW-0812">Transmembrane</keyword>
<feature type="transmembrane region" description="Helical" evidence="1">
    <location>
        <begin position="48"/>
        <end position="69"/>
    </location>
</feature>
<dbReference type="HOGENOM" id="CLU_099932_1_0_1"/>
<dbReference type="EMBL" id="DS995899">
    <property type="protein sequence ID" value="EEA27989.1"/>
    <property type="molecule type" value="Genomic_DNA"/>
</dbReference>
<sequence length="191" mass="21673">MTATLRRTFRYPGEDDSYGGETREELDEQEQEDIIKNLQQKNEMDNRFYQRVFAVMPLVGIIAYIPGLFSSSATAGQRLIYTICILSLSATAYIMQSNAFSVRMDSARPILATTDRNTWPPKALSEENRRYLMLANSFLCALLALGSLYTVDMVLYLLPVVFLAIISLARRVITEVDVGELEKLQYEYKGA</sequence>
<gene>
    <name evidence="2" type="ORF">PMAA_028200</name>
</gene>
<evidence type="ECO:0000256" key="1">
    <source>
        <dbReference type="SAM" id="Phobius"/>
    </source>
</evidence>
<accession>B6Q2N9</accession>
<name>B6Q2N9_TALMQ</name>
<feature type="transmembrane region" description="Helical" evidence="1">
    <location>
        <begin position="75"/>
        <end position="95"/>
    </location>
</feature>
<dbReference type="AlphaFoldDB" id="B6Q2N9"/>
<dbReference type="PhylomeDB" id="B6Q2N9"/>
<reference evidence="3" key="1">
    <citation type="journal article" date="2015" name="Genome Announc.">
        <title>Genome sequence of the AIDS-associated pathogen Penicillium marneffei (ATCC18224) and its near taxonomic relative Talaromyces stipitatus (ATCC10500).</title>
        <authorList>
            <person name="Nierman W.C."/>
            <person name="Fedorova-Abrams N.D."/>
            <person name="Andrianopoulos A."/>
        </authorList>
    </citation>
    <scope>NUCLEOTIDE SEQUENCE [LARGE SCALE GENOMIC DNA]</scope>
    <source>
        <strain evidence="3">ATCC 18224 / CBS 334.59 / QM 7333</strain>
    </source>
</reference>
<dbReference type="Proteomes" id="UP000001294">
    <property type="component" value="Unassembled WGS sequence"/>
</dbReference>
<evidence type="ECO:0000313" key="3">
    <source>
        <dbReference type="Proteomes" id="UP000001294"/>
    </source>
</evidence>
<feature type="transmembrane region" description="Helical" evidence="1">
    <location>
        <begin position="131"/>
        <end position="149"/>
    </location>
</feature>
<evidence type="ECO:0000313" key="2">
    <source>
        <dbReference type="EMBL" id="EEA27989.1"/>
    </source>
</evidence>
<keyword evidence="3" id="KW-1185">Reference proteome</keyword>